<dbReference type="InterPro" id="IPR036837">
    <property type="entry name" value="Cation_efflux_CTD_sf"/>
</dbReference>
<feature type="domain" description="Cation efflux protein transmembrane" evidence="10">
    <location>
        <begin position="27"/>
        <end position="218"/>
    </location>
</feature>
<dbReference type="SUPFAM" id="SSF161111">
    <property type="entry name" value="Cation efflux protein transmembrane domain-like"/>
    <property type="match status" value="1"/>
</dbReference>
<dbReference type="Proteomes" id="UP000185469">
    <property type="component" value="Chromosome"/>
</dbReference>
<reference evidence="12 13" key="1">
    <citation type="submission" date="2014-08" db="EMBL/GenBank/DDBJ databases">
        <title>Complete genome sequence of Corynebacterium sphenisci CECT 5990(T) (=DSM 44792(T)), isolated from healthy wild penguins.</title>
        <authorList>
            <person name="Ruckert C."/>
            <person name="Albersmeier A."/>
            <person name="Winkler A."/>
            <person name="Kalinowski J."/>
        </authorList>
    </citation>
    <scope>NUCLEOTIDE SEQUENCE [LARGE SCALE GENOMIC DNA]</scope>
    <source>
        <strain evidence="12 13">DSM 44792</strain>
    </source>
</reference>
<evidence type="ECO:0000256" key="2">
    <source>
        <dbReference type="ARBA" id="ARBA00008873"/>
    </source>
</evidence>
<dbReference type="GO" id="GO:0005886">
    <property type="term" value="C:plasma membrane"/>
    <property type="evidence" value="ECO:0007669"/>
    <property type="project" value="TreeGrafter"/>
</dbReference>
<evidence type="ECO:0000256" key="9">
    <source>
        <dbReference type="SAM" id="Phobius"/>
    </source>
</evidence>
<dbReference type="KEGG" id="csph:CSPHI_09330"/>
<comment type="similarity">
    <text evidence="2">Belongs to the cation diffusion facilitator (CDF) transporter (TC 2.A.4) family. SLC30A subfamily.</text>
</comment>
<dbReference type="InterPro" id="IPR027469">
    <property type="entry name" value="Cation_efflux_TMD_sf"/>
</dbReference>
<gene>
    <name evidence="12" type="ORF">CSPHI_09330</name>
</gene>
<dbReference type="PANTHER" id="PTHR11562:SF17">
    <property type="entry name" value="RE54080P-RELATED"/>
    <property type="match status" value="1"/>
</dbReference>
<dbReference type="Pfam" id="PF01545">
    <property type="entry name" value="Cation_efflux"/>
    <property type="match status" value="1"/>
</dbReference>
<evidence type="ECO:0000313" key="13">
    <source>
        <dbReference type="Proteomes" id="UP000185469"/>
    </source>
</evidence>
<keyword evidence="4 9" id="KW-0812">Transmembrane</keyword>
<dbReference type="AlphaFoldDB" id="A0A1L7CZL2"/>
<sequence>MLGHDHGHGHGHDHDHSHVPDSPRRLLAVVALTTTIFLAEAIGGWLTGSLALLADAGHMLTDAAGLIMALVALLIGRRAATDSSTYGLRRAEVLAALVNALTVLGIGIVIAYGAVRRMTGEEVEIHTTPMIIVAVVGLVANLIGMMLLAAPAKDSVNIRGAYLHVLVDALGSVAVIISGIVIAATGWNAIDAVISLLLAGLIVPRSVQLLLRCLGILMERTPAGIDAAEIRAALEAIDGVAEVHDLHVWSVSGTEVLLTAHLVADPAADPGCDLLDAAQDVLRERFGIDHSTIQIEEPAHAGHEADMHP</sequence>
<dbReference type="InterPro" id="IPR027470">
    <property type="entry name" value="Cation_efflux_CTD"/>
</dbReference>
<feature type="transmembrane region" description="Helical" evidence="9">
    <location>
        <begin position="96"/>
        <end position="115"/>
    </location>
</feature>
<keyword evidence="6" id="KW-0406">Ion transport</keyword>
<dbReference type="Pfam" id="PF16916">
    <property type="entry name" value="ZT_dimer"/>
    <property type="match status" value="1"/>
</dbReference>
<feature type="transmembrane region" description="Helical" evidence="9">
    <location>
        <begin position="127"/>
        <end position="149"/>
    </location>
</feature>
<keyword evidence="13" id="KW-1185">Reference proteome</keyword>
<dbReference type="PANTHER" id="PTHR11562">
    <property type="entry name" value="CATION EFFLUX PROTEIN/ ZINC TRANSPORTER"/>
    <property type="match status" value="1"/>
</dbReference>
<feature type="transmembrane region" description="Helical" evidence="9">
    <location>
        <begin position="161"/>
        <end position="186"/>
    </location>
</feature>
<evidence type="ECO:0000256" key="7">
    <source>
        <dbReference type="ARBA" id="ARBA00023136"/>
    </source>
</evidence>
<organism evidence="12 13">
    <name type="scientific">Corynebacterium sphenisci DSM 44792</name>
    <dbReference type="NCBI Taxonomy" id="1437874"/>
    <lineage>
        <taxon>Bacteria</taxon>
        <taxon>Bacillati</taxon>
        <taxon>Actinomycetota</taxon>
        <taxon>Actinomycetes</taxon>
        <taxon>Mycobacteriales</taxon>
        <taxon>Corynebacteriaceae</taxon>
        <taxon>Corynebacterium</taxon>
    </lineage>
</organism>
<dbReference type="EMBL" id="CP009248">
    <property type="protein sequence ID" value="APT91181.1"/>
    <property type="molecule type" value="Genomic_DNA"/>
</dbReference>
<evidence type="ECO:0000259" key="11">
    <source>
        <dbReference type="Pfam" id="PF16916"/>
    </source>
</evidence>
<feature type="transmembrane region" description="Helical" evidence="9">
    <location>
        <begin position="58"/>
        <end position="75"/>
    </location>
</feature>
<evidence type="ECO:0000259" key="10">
    <source>
        <dbReference type="Pfam" id="PF01545"/>
    </source>
</evidence>
<feature type="region of interest" description="Disordered" evidence="8">
    <location>
        <begin position="1"/>
        <end position="21"/>
    </location>
</feature>
<evidence type="ECO:0000256" key="8">
    <source>
        <dbReference type="SAM" id="MobiDB-lite"/>
    </source>
</evidence>
<feature type="domain" description="Cation efflux protein cytoplasmic" evidence="11">
    <location>
        <begin position="223"/>
        <end position="297"/>
    </location>
</feature>
<comment type="subcellular location">
    <subcellularLocation>
        <location evidence="1">Membrane</location>
        <topology evidence="1">Multi-pass membrane protein</topology>
    </subcellularLocation>
</comment>
<name>A0A1L7CZL2_9CORY</name>
<evidence type="ECO:0000256" key="6">
    <source>
        <dbReference type="ARBA" id="ARBA00023065"/>
    </source>
</evidence>
<evidence type="ECO:0000256" key="1">
    <source>
        <dbReference type="ARBA" id="ARBA00004141"/>
    </source>
</evidence>
<evidence type="ECO:0008006" key="14">
    <source>
        <dbReference type="Google" id="ProtNLM"/>
    </source>
</evidence>
<protein>
    <recommendedName>
        <fullName evidence="14">Cation transporter</fullName>
    </recommendedName>
</protein>
<dbReference type="NCBIfam" id="TIGR01297">
    <property type="entry name" value="CDF"/>
    <property type="match status" value="1"/>
</dbReference>
<dbReference type="GO" id="GO:0005385">
    <property type="term" value="F:zinc ion transmembrane transporter activity"/>
    <property type="evidence" value="ECO:0007669"/>
    <property type="project" value="TreeGrafter"/>
</dbReference>
<accession>A0A1L7CZL2</accession>
<keyword evidence="3" id="KW-0813">Transport</keyword>
<dbReference type="STRING" id="1437874.CSPHI_09330"/>
<dbReference type="Gene3D" id="1.20.1510.10">
    <property type="entry name" value="Cation efflux protein transmembrane domain"/>
    <property type="match status" value="1"/>
</dbReference>
<feature type="transmembrane region" description="Helical" evidence="9">
    <location>
        <begin position="26"/>
        <end position="46"/>
    </location>
</feature>
<proteinExistence type="inferred from homology"/>
<evidence type="ECO:0000256" key="3">
    <source>
        <dbReference type="ARBA" id="ARBA00022448"/>
    </source>
</evidence>
<dbReference type="InterPro" id="IPR002524">
    <property type="entry name" value="Cation_efflux"/>
</dbReference>
<dbReference type="SUPFAM" id="SSF160240">
    <property type="entry name" value="Cation efflux protein cytoplasmic domain-like"/>
    <property type="match status" value="1"/>
</dbReference>
<evidence type="ECO:0000256" key="5">
    <source>
        <dbReference type="ARBA" id="ARBA00022989"/>
    </source>
</evidence>
<dbReference type="InterPro" id="IPR058533">
    <property type="entry name" value="Cation_efflux_TM"/>
</dbReference>
<keyword evidence="7 9" id="KW-0472">Membrane</keyword>
<evidence type="ECO:0000313" key="12">
    <source>
        <dbReference type="EMBL" id="APT91181.1"/>
    </source>
</evidence>
<dbReference type="InterPro" id="IPR050681">
    <property type="entry name" value="CDF/SLC30A"/>
</dbReference>
<keyword evidence="5 9" id="KW-1133">Transmembrane helix</keyword>
<evidence type="ECO:0000256" key="4">
    <source>
        <dbReference type="ARBA" id="ARBA00022692"/>
    </source>
</evidence>